<dbReference type="Pfam" id="PF06985">
    <property type="entry name" value="HET"/>
    <property type="match status" value="1"/>
</dbReference>
<sequence>MPQQHKSCKITLPKTYQAVGHPPPDVERLICKTCWGSPFWWNSAWSAITASNYSRSSSFLFLTPTWAKMQHLIKSMQCGWCNLVSKAIMEDPVRKALPQDGSRFHIRVQFSQHLKVQDDSGMKRPVDRKTSLYLNVERLQFEDLPVQTYSVHSAKVNLLLDVNLTVAYDLIKKRTDRCFHHAKCPPPRPAVLPMWTIDCEDPEHPRLFINQQCIEDQYIALSYVWGCEQLHCTMGQNLESYIKGIPLEYIPKTIMDAITMTQDLGFQYLWVDAFCIIQDSKDDKA</sequence>
<dbReference type="AlphaFoldDB" id="A0A284S470"/>
<dbReference type="OrthoDB" id="5125733at2759"/>
<keyword evidence="3" id="KW-1185">Reference proteome</keyword>
<dbReference type="Proteomes" id="UP000219338">
    <property type="component" value="Unassembled WGS sequence"/>
</dbReference>
<dbReference type="InterPro" id="IPR010730">
    <property type="entry name" value="HET"/>
</dbReference>
<feature type="domain" description="Heterokaryon incompatibility" evidence="1">
    <location>
        <begin position="218"/>
        <end position="284"/>
    </location>
</feature>
<name>A0A284S470_ARMOS</name>
<protein>
    <recommendedName>
        <fullName evidence="1">Heterokaryon incompatibility domain-containing protein</fullName>
    </recommendedName>
</protein>
<evidence type="ECO:0000259" key="1">
    <source>
        <dbReference type="Pfam" id="PF06985"/>
    </source>
</evidence>
<dbReference type="EMBL" id="FUEG01000031">
    <property type="protein sequence ID" value="SJL15802.1"/>
    <property type="molecule type" value="Genomic_DNA"/>
</dbReference>
<gene>
    <name evidence="2" type="ORF">ARMOST_19307</name>
</gene>
<accession>A0A284S470</accession>
<organism evidence="2 3">
    <name type="scientific">Armillaria ostoyae</name>
    <name type="common">Armillaria root rot fungus</name>
    <dbReference type="NCBI Taxonomy" id="47428"/>
    <lineage>
        <taxon>Eukaryota</taxon>
        <taxon>Fungi</taxon>
        <taxon>Dikarya</taxon>
        <taxon>Basidiomycota</taxon>
        <taxon>Agaricomycotina</taxon>
        <taxon>Agaricomycetes</taxon>
        <taxon>Agaricomycetidae</taxon>
        <taxon>Agaricales</taxon>
        <taxon>Marasmiineae</taxon>
        <taxon>Physalacriaceae</taxon>
        <taxon>Armillaria</taxon>
    </lineage>
</organism>
<dbReference type="PANTHER" id="PTHR33112">
    <property type="entry name" value="DOMAIN PROTEIN, PUTATIVE-RELATED"/>
    <property type="match status" value="1"/>
</dbReference>
<dbReference type="PANTHER" id="PTHR33112:SF16">
    <property type="entry name" value="HETEROKARYON INCOMPATIBILITY DOMAIN-CONTAINING PROTEIN"/>
    <property type="match status" value="1"/>
</dbReference>
<evidence type="ECO:0000313" key="3">
    <source>
        <dbReference type="Proteomes" id="UP000219338"/>
    </source>
</evidence>
<proteinExistence type="predicted"/>
<dbReference type="STRING" id="47428.A0A284S470"/>
<evidence type="ECO:0000313" key="2">
    <source>
        <dbReference type="EMBL" id="SJL15802.1"/>
    </source>
</evidence>
<reference evidence="3" key="1">
    <citation type="journal article" date="2017" name="Nat. Ecol. Evol.">
        <title>Genome expansion and lineage-specific genetic innovations in the forest pathogenic fungi Armillaria.</title>
        <authorList>
            <person name="Sipos G."/>
            <person name="Prasanna A.N."/>
            <person name="Walter M.C."/>
            <person name="O'Connor E."/>
            <person name="Balint B."/>
            <person name="Krizsan K."/>
            <person name="Kiss B."/>
            <person name="Hess J."/>
            <person name="Varga T."/>
            <person name="Slot J."/>
            <person name="Riley R."/>
            <person name="Boka B."/>
            <person name="Rigling D."/>
            <person name="Barry K."/>
            <person name="Lee J."/>
            <person name="Mihaltcheva S."/>
            <person name="LaButti K."/>
            <person name="Lipzen A."/>
            <person name="Waldron R."/>
            <person name="Moloney N.M."/>
            <person name="Sperisen C."/>
            <person name="Kredics L."/>
            <person name="Vagvoelgyi C."/>
            <person name="Patrignani A."/>
            <person name="Fitzpatrick D."/>
            <person name="Nagy I."/>
            <person name="Doyle S."/>
            <person name="Anderson J.B."/>
            <person name="Grigoriev I.V."/>
            <person name="Gueldener U."/>
            <person name="Muensterkoetter M."/>
            <person name="Nagy L.G."/>
        </authorList>
    </citation>
    <scope>NUCLEOTIDE SEQUENCE [LARGE SCALE GENOMIC DNA]</scope>
    <source>
        <strain evidence="3">C18/9</strain>
    </source>
</reference>